<name>I4AGY6_BERLS</name>
<dbReference type="RefSeq" id="WP_014796679.1">
    <property type="nucleotide sequence ID" value="NC_018018.1"/>
</dbReference>
<proteinExistence type="predicted"/>
<keyword evidence="2" id="KW-1185">Reference proteome</keyword>
<dbReference type="KEGG" id="fli:Fleli_0761"/>
<evidence type="ECO:0000313" key="2">
    <source>
        <dbReference type="Proteomes" id="UP000006054"/>
    </source>
</evidence>
<dbReference type="HOGENOM" id="CLU_1445693_0_0_10"/>
<dbReference type="AlphaFoldDB" id="I4AGY6"/>
<sequence length="187" mass="22040">MDSISEKKNLPQKQNNQGITWKTDFWTQKTSILYNRKEIGFFKMNIWKYKRAKGMLLDREFQIKPINFWGTKVVIIDKIDERIIATISTDMWSGRTELYVEKDNETFIFKQNMWSTGNWWWERKLSETEKQEQKKLAIPNEKLVHNSISNFLTGEGKFNFGNTGESNLNALILGGIFIMKMRQQAAG</sequence>
<evidence type="ECO:0000313" key="1">
    <source>
        <dbReference type="EMBL" id="AFM03221.1"/>
    </source>
</evidence>
<dbReference type="STRING" id="880071.Fleli_0761"/>
<dbReference type="EMBL" id="CP003345">
    <property type="protein sequence ID" value="AFM03221.1"/>
    <property type="molecule type" value="Genomic_DNA"/>
</dbReference>
<protein>
    <submittedName>
        <fullName evidence="1">Uncharacterized protein</fullName>
    </submittedName>
</protein>
<reference evidence="2" key="1">
    <citation type="submission" date="2012-06" db="EMBL/GenBank/DDBJ databases">
        <title>The complete genome of Flexibacter litoralis DSM 6794.</title>
        <authorList>
            <person name="Lucas S."/>
            <person name="Copeland A."/>
            <person name="Lapidus A."/>
            <person name="Glavina del Rio T."/>
            <person name="Dalin E."/>
            <person name="Tice H."/>
            <person name="Bruce D."/>
            <person name="Goodwin L."/>
            <person name="Pitluck S."/>
            <person name="Peters L."/>
            <person name="Ovchinnikova G."/>
            <person name="Lu M."/>
            <person name="Kyrpides N."/>
            <person name="Mavromatis K."/>
            <person name="Ivanova N."/>
            <person name="Brettin T."/>
            <person name="Detter J.C."/>
            <person name="Han C."/>
            <person name="Larimer F."/>
            <person name="Land M."/>
            <person name="Hauser L."/>
            <person name="Markowitz V."/>
            <person name="Cheng J.-F."/>
            <person name="Hugenholtz P."/>
            <person name="Woyke T."/>
            <person name="Wu D."/>
            <person name="Spring S."/>
            <person name="Lang E."/>
            <person name="Kopitz M."/>
            <person name="Brambilla E."/>
            <person name="Klenk H.-P."/>
            <person name="Eisen J.A."/>
        </authorList>
    </citation>
    <scope>NUCLEOTIDE SEQUENCE [LARGE SCALE GENOMIC DNA]</scope>
    <source>
        <strain evidence="2">ATCC 23117 / DSM 6794 / NBRC 15988 / NCIMB 1366 / Sio-4</strain>
    </source>
</reference>
<dbReference type="OrthoDB" id="948713at2"/>
<organism evidence="1 2">
    <name type="scientific">Bernardetia litoralis (strain ATCC 23117 / DSM 6794 / NBRC 15988 / NCIMB 1366 / Fx l1 / Sio-4)</name>
    <name type="common">Flexibacter litoralis</name>
    <dbReference type="NCBI Taxonomy" id="880071"/>
    <lineage>
        <taxon>Bacteria</taxon>
        <taxon>Pseudomonadati</taxon>
        <taxon>Bacteroidota</taxon>
        <taxon>Cytophagia</taxon>
        <taxon>Cytophagales</taxon>
        <taxon>Bernardetiaceae</taxon>
        <taxon>Bernardetia</taxon>
    </lineage>
</organism>
<accession>I4AGY6</accession>
<gene>
    <name evidence="1" type="ordered locus">Fleli_0761</name>
</gene>
<dbReference type="Proteomes" id="UP000006054">
    <property type="component" value="Chromosome"/>
</dbReference>